<accession>X1N1Q0</accession>
<dbReference type="AlphaFoldDB" id="X1N1Q0"/>
<protein>
    <submittedName>
        <fullName evidence="1">Uncharacterized protein</fullName>
    </submittedName>
</protein>
<sequence>REILYKMSKQIRRDLINKISLDPMAKRWDKVFSETLERINISNI</sequence>
<dbReference type="EMBL" id="BARV01015901">
    <property type="protein sequence ID" value="GAI20810.1"/>
    <property type="molecule type" value="Genomic_DNA"/>
</dbReference>
<comment type="caution">
    <text evidence="1">The sequence shown here is derived from an EMBL/GenBank/DDBJ whole genome shotgun (WGS) entry which is preliminary data.</text>
</comment>
<organism evidence="1">
    <name type="scientific">marine sediment metagenome</name>
    <dbReference type="NCBI Taxonomy" id="412755"/>
    <lineage>
        <taxon>unclassified sequences</taxon>
        <taxon>metagenomes</taxon>
        <taxon>ecological metagenomes</taxon>
    </lineage>
</organism>
<feature type="non-terminal residue" evidence="1">
    <location>
        <position position="1"/>
    </location>
</feature>
<evidence type="ECO:0000313" key="1">
    <source>
        <dbReference type="EMBL" id="GAI20810.1"/>
    </source>
</evidence>
<gene>
    <name evidence="1" type="ORF">S06H3_27412</name>
</gene>
<reference evidence="1" key="1">
    <citation type="journal article" date="2014" name="Front. Microbiol.">
        <title>High frequency of phylogenetically diverse reductive dehalogenase-homologous genes in deep subseafloor sedimentary metagenomes.</title>
        <authorList>
            <person name="Kawai M."/>
            <person name="Futagami T."/>
            <person name="Toyoda A."/>
            <person name="Takaki Y."/>
            <person name="Nishi S."/>
            <person name="Hori S."/>
            <person name="Arai W."/>
            <person name="Tsubouchi T."/>
            <person name="Morono Y."/>
            <person name="Uchiyama I."/>
            <person name="Ito T."/>
            <person name="Fujiyama A."/>
            <person name="Inagaki F."/>
            <person name="Takami H."/>
        </authorList>
    </citation>
    <scope>NUCLEOTIDE SEQUENCE</scope>
    <source>
        <strain evidence="1">Expedition CK06-06</strain>
    </source>
</reference>
<proteinExistence type="predicted"/>
<name>X1N1Q0_9ZZZZ</name>